<sequence length="250" mass="26683">MRSDQTVRAVLEPYADGVSAGELAADCREYRRWTGDDPVLLLAEAAASTTGQDFLDGIVPAVTRFHETVVATGSVDSFADLAALDREDEALAAAFGAERNRHVLLEAARVLAARPETDDLDALFAWASAADHYRYAEDPVGSIAGVGPSSFQYLRQLAGVETIRPGPAVAALIDAVDAELASSPLDTATDLRTIASGEWLSITSPYTALEIDRLAWWTATDPDEREAVARRHGTPIDAAADRSRSAESRG</sequence>
<evidence type="ECO:0008006" key="4">
    <source>
        <dbReference type="Google" id="ProtNLM"/>
    </source>
</evidence>
<accession>A0A4P8WJQ1</accession>
<evidence type="ECO:0000313" key="3">
    <source>
        <dbReference type="Proteomes" id="UP000302218"/>
    </source>
</evidence>
<name>A0A4P8WJQ1_9EURY</name>
<dbReference type="KEGG" id="nvr:FEJ81_15660"/>
<dbReference type="GeneID" id="40266739"/>
<protein>
    <recommendedName>
        <fullName evidence="4">DNA-3-methyladenine glycosylase 2 family protein</fullName>
    </recommendedName>
</protein>
<dbReference type="Proteomes" id="UP000302218">
    <property type="component" value="Chromosome"/>
</dbReference>
<reference evidence="3" key="1">
    <citation type="submission" date="2019-05" db="EMBL/GenBank/DDBJ databases">
        <title>Genome sequence and methylation pattern of the halophilic Archaeon Natrinema versiforme BOL5-4.</title>
        <authorList>
            <person name="DasSarma P."/>
            <person name="Anton B.P."/>
            <person name="DasSarma S.L."/>
            <person name="Martinez F.L."/>
            <person name="Guzman D."/>
            <person name="Roberts R.J."/>
            <person name="DasSarma S."/>
        </authorList>
    </citation>
    <scope>NUCLEOTIDE SEQUENCE [LARGE SCALE GENOMIC DNA]</scope>
    <source>
        <strain evidence="3">BOL5-4</strain>
    </source>
</reference>
<dbReference type="EMBL" id="CP040330">
    <property type="protein sequence ID" value="QCS43717.1"/>
    <property type="molecule type" value="Genomic_DNA"/>
</dbReference>
<feature type="region of interest" description="Disordered" evidence="1">
    <location>
        <begin position="224"/>
        <end position="250"/>
    </location>
</feature>
<evidence type="ECO:0000313" key="2">
    <source>
        <dbReference type="EMBL" id="QCS43717.1"/>
    </source>
</evidence>
<feature type="compositionally biased region" description="Basic and acidic residues" evidence="1">
    <location>
        <begin position="239"/>
        <end position="250"/>
    </location>
</feature>
<dbReference type="OrthoDB" id="45797at2157"/>
<gene>
    <name evidence="2" type="ORF">FEJ81_15660</name>
</gene>
<organism evidence="2 3">
    <name type="scientific">Natrinema versiforme</name>
    <dbReference type="NCBI Taxonomy" id="88724"/>
    <lineage>
        <taxon>Archaea</taxon>
        <taxon>Methanobacteriati</taxon>
        <taxon>Methanobacteriota</taxon>
        <taxon>Stenosarchaea group</taxon>
        <taxon>Halobacteria</taxon>
        <taxon>Halobacteriales</taxon>
        <taxon>Natrialbaceae</taxon>
        <taxon>Natrinema</taxon>
    </lineage>
</organism>
<evidence type="ECO:0000256" key="1">
    <source>
        <dbReference type="SAM" id="MobiDB-lite"/>
    </source>
</evidence>
<dbReference type="RefSeq" id="WP_138246169.1">
    <property type="nucleotide sequence ID" value="NZ_CP040330.1"/>
</dbReference>
<proteinExistence type="predicted"/>
<dbReference type="AlphaFoldDB" id="A0A4P8WJQ1"/>